<feature type="domain" description="UvrC family homology region profile" evidence="11">
    <location>
        <begin position="256"/>
        <end position="473"/>
    </location>
</feature>
<dbReference type="Pfam" id="PF22920">
    <property type="entry name" value="UvrC_RNaseH"/>
    <property type="match status" value="1"/>
</dbReference>
<comment type="caution">
    <text evidence="12">The sequence shown here is derived from an EMBL/GenBank/DDBJ whole genome shotgun (WGS) entry which is preliminary data.</text>
</comment>
<dbReference type="NCBIfam" id="TIGR00194">
    <property type="entry name" value="uvrC"/>
    <property type="match status" value="1"/>
</dbReference>
<dbReference type="Proteomes" id="UP000024842">
    <property type="component" value="Unassembled WGS sequence"/>
</dbReference>
<gene>
    <name evidence="8" type="primary">uvrC</name>
    <name evidence="12" type="ORF">HE1_00993</name>
</gene>
<dbReference type="SMART" id="SM00465">
    <property type="entry name" value="GIYc"/>
    <property type="match status" value="1"/>
</dbReference>
<reference evidence="12 13" key="1">
    <citation type="journal article" date="2014" name="FEMS Microbiol. Lett.">
        <title>Draft genome sequences of three Holospora species (Holospora obtusa, Holospora undulata, and Holospora elegans), endonuclear symbiotic bacteria of the ciliate Paramecium caudatum.</title>
        <authorList>
            <person name="Dohra H."/>
            <person name="Tanaka K."/>
            <person name="Suzuki T."/>
            <person name="Fujishima M."/>
            <person name="Suzuki H."/>
        </authorList>
    </citation>
    <scope>NUCLEOTIDE SEQUENCE [LARGE SCALE GENOMIC DNA]</scope>
    <source>
        <strain evidence="12 13">E1</strain>
    </source>
</reference>
<dbReference type="CDD" id="cd10434">
    <property type="entry name" value="GIY-YIG_UvrC_Cho"/>
    <property type="match status" value="1"/>
</dbReference>
<evidence type="ECO:0000256" key="7">
    <source>
        <dbReference type="ARBA" id="ARBA00023236"/>
    </source>
</evidence>
<evidence type="ECO:0000256" key="5">
    <source>
        <dbReference type="ARBA" id="ARBA00022881"/>
    </source>
</evidence>
<evidence type="ECO:0000313" key="13">
    <source>
        <dbReference type="Proteomes" id="UP000024842"/>
    </source>
</evidence>
<keyword evidence="2 8" id="KW-0227">DNA damage</keyword>
<dbReference type="Gene3D" id="3.40.1440.10">
    <property type="entry name" value="GIY-YIG endonuclease"/>
    <property type="match status" value="1"/>
</dbReference>
<dbReference type="EMBL" id="BAUP01000124">
    <property type="protein sequence ID" value="GAJ46655.1"/>
    <property type="molecule type" value="Genomic_DNA"/>
</dbReference>
<dbReference type="PROSITE" id="PS50164">
    <property type="entry name" value="GIY_YIG"/>
    <property type="match status" value="1"/>
</dbReference>
<dbReference type="HAMAP" id="MF_00203">
    <property type="entry name" value="UvrC"/>
    <property type="match status" value="1"/>
</dbReference>
<evidence type="ECO:0000256" key="6">
    <source>
        <dbReference type="ARBA" id="ARBA00023204"/>
    </source>
</evidence>
<dbReference type="InterPro" id="IPR001943">
    <property type="entry name" value="UVR_dom"/>
</dbReference>
<dbReference type="SUPFAM" id="SSF82771">
    <property type="entry name" value="GIY-YIG endonuclease"/>
    <property type="match status" value="1"/>
</dbReference>
<dbReference type="InterPro" id="IPR001162">
    <property type="entry name" value="UvrC_RNase_H_dom"/>
</dbReference>
<dbReference type="Gene3D" id="1.10.150.20">
    <property type="entry name" value="5' to 3' exonuclease, C-terminal subdomain"/>
    <property type="match status" value="1"/>
</dbReference>
<dbReference type="AlphaFoldDB" id="A0A023DZX7"/>
<dbReference type="InterPro" id="IPR038476">
    <property type="entry name" value="UvrC_RNase_H_dom_sf"/>
</dbReference>
<dbReference type="Pfam" id="PF08459">
    <property type="entry name" value="UvrC_RNaseH_dom"/>
    <property type="match status" value="1"/>
</dbReference>
<dbReference type="Gene3D" id="3.30.420.340">
    <property type="entry name" value="UvrC, RNAse H endonuclease domain"/>
    <property type="match status" value="1"/>
</dbReference>
<evidence type="ECO:0000259" key="10">
    <source>
        <dbReference type="PROSITE" id="PS50164"/>
    </source>
</evidence>
<keyword evidence="7 8" id="KW-0742">SOS response</keyword>
<dbReference type="FunFam" id="3.40.1440.10:FF:000001">
    <property type="entry name" value="UvrABC system protein C"/>
    <property type="match status" value="1"/>
</dbReference>
<organism evidence="12 13">
    <name type="scientific">Holospora elegans E1</name>
    <dbReference type="NCBI Taxonomy" id="1427503"/>
    <lineage>
        <taxon>Bacteria</taxon>
        <taxon>Pseudomonadati</taxon>
        <taxon>Pseudomonadota</taxon>
        <taxon>Alphaproteobacteria</taxon>
        <taxon>Holosporales</taxon>
        <taxon>Holosporaceae</taxon>
        <taxon>Holospora</taxon>
    </lineage>
</organism>
<dbReference type="RefSeq" id="WP_006289210.1">
    <property type="nucleotide sequence ID" value="NZ_BAUP01000124.1"/>
</dbReference>
<evidence type="ECO:0000256" key="3">
    <source>
        <dbReference type="ARBA" id="ARBA00022769"/>
    </source>
</evidence>
<dbReference type="PANTHER" id="PTHR30562:SF10">
    <property type="entry name" value="EXCINUCLEASE CHO"/>
    <property type="match status" value="1"/>
</dbReference>
<keyword evidence="1 8" id="KW-0963">Cytoplasm</keyword>
<dbReference type="InterPro" id="IPR000305">
    <property type="entry name" value="GIY-YIG_endonuc"/>
</dbReference>
<evidence type="ECO:0000259" key="9">
    <source>
        <dbReference type="PROSITE" id="PS50151"/>
    </source>
</evidence>
<accession>A0A023DZX7</accession>
<feature type="domain" description="UVR" evidence="9">
    <location>
        <begin position="205"/>
        <end position="240"/>
    </location>
</feature>
<proteinExistence type="inferred from homology"/>
<keyword evidence="13" id="KW-1185">Reference proteome</keyword>
<keyword evidence="4" id="KW-0378">Hydrolase</keyword>
<evidence type="ECO:0000256" key="2">
    <source>
        <dbReference type="ARBA" id="ARBA00022763"/>
    </source>
</evidence>
<feature type="domain" description="GIY-YIG" evidence="10">
    <location>
        <begin position="18"/>
        <end position="96"/>
    </location>
</feature>
<comment type="similarity">
    <text evidence="8">Belongs to the UvrC family.</text>
</comment>
<dbReference type="GO" id="GO:0005737">
    <property type="term" value="C:cytoplasm"/>
    <property type="evidence" value="ECO:0007669"/>
    <property type="project" value="UniProtKB-SubCell"/>
</dbReference>
<evidence type="ECO:0000256" key="4">
    <source>
        <dbReference type="ARBA" id="ARBA00022801"/>
    </source>
</evidence>
<dbReference type="InterPro" id="IPR004791">
    <property type="entry name" value="UvrC"/>
</dbReference>
<keyword evidence="5 8" id="KW-0267">Excision nuclease</keyword>
<dbReference type="PROSITE" id="PS50165">
    <property type="entry name" value="UVRC"/>
    <property type="match status" value="1"/>
</dbReference>
<dbReference type="PROSITE" id="PS50151">
    <property type="entry name" value="UVR"/>
    <property type="match status" value="1"/>
</dbReference>
<dbReference type="SUPFAM" id="SSF47781">
    <property type="entry name" value="RuvA domain 2-like"/>
    <property type="match status" value="1"/>
</dbReference>
<dbReference type="OrthoDB" id="9804933at2"/>
<comment type="function">
    <text evidence="8">The UvrABC repair system catalyzes the recognition and processing of DNA lesions. UvrC both incises the 5' and 3' sides of the lesion. The N-terminal half is responsible for the 3' incision and the C-terminal half is responsible for the 5' incision.</text>
</comment>
<dbReference type="InterPro" id="IPR010994">
    <property type="entry name" value="RuvA_2-like"/>
</dbReference>
<comment type="subcellular location">
    <subcellularLocation>
        <location evidence="8">Cytoplasm</location>
    </subcellularLocation>
</comment>
<keyword evidence="6 8" id="KW-0234">DNA repair</keyword>
<dbReference type="InterPro" id="IPR050066">
    <property type="entry name" value="UvrABC_protein_C"/>
</dbReference>
<dbReference type="InterPro" id="IPR035901">
    <property type="entry name" value="GIY-YIG_endonuc_sf"/>
</dbReference>
<dbReference type="InterPro" id="IPR036876">
    <property type="entry name" value="UVR_dom_sf"/>
</dbReference>
<dbReference type="GO" id="GO:0003677">
    <property type="term" value="F:DNA binding"/>
    <property type="evidence" value="ECO:0007669"/>
    <property type="project" value="UniProtKB-UniRule"/>
</dbReference>
<dbReference type="GO" id="GO:0009432">
    <property type="term" value="P:SOS response"/>
    <property type="evidence" value="ECO:0007669"/>
    <property type="project" value="UniProtKB-UniRule"/>
</dbReference>
<dbReference type="GO" id="GO:0009380">
    <property type="term" value="C:excinuclease repair complex"/>
    <property type="evidence" value="ECO:0007669"/>
    <property type="project" value="InterPro"/>
</dbReference>
<dbReference type="GO" id="GO:0006289">
    <property type="term" value="P:nucleotide-excision repair"/>
    <property type="evidence" value="ECO:0007669"/>
    <property type="project" value="UniProtKB-UniRule"/>
</dbReference>
<name>A0A023DZX7_9PROT</name>
<sequence>MYEEGVKALTQALSCIPDLPGVYEMLDAKGSVLYVGKAKRLARRVISYTRISALPLRLQQMVSKIRSVRYTVTHNELEALLLELHTIQKKKPPFNILLKEGHALWYLALSIHDFPALLAKRSNFLEGEKVFGPFWNRDILETTKTYIYKAFQLRSCSDHVFLRRKRPCLQYYIKSCSAPCVQKITIQEYKKTVEGALQILKGKSDKLEKTLLEEMKTASAHYAYEKAATLRDRLRWIHQAKTLQSFGHVPKEDLDVIAAAFDHGVTCLQVCCFRQGINYGGQHFFFPGTTQAETGQVLSEFIRQFYFNVKPPKEFLVSHPCSFDVIEALEYLHQVNVKLTTIPCNEAYQNVLSHANLNAQHALLQYVQAKDEIFVLSQRMKTVFQLTKAPVHIEVYDNSHVQGHYSCAGMVSFENGVWQAKNSRILFMGKTLGDDHALLREMLVRRFSKNISAPDLILVDGGAGQVSTAYDALCMLNLHHIDLLGIAKGPQHRDGKEIFYRKNQEPIRLLETDSLLHFLQRLRNKAHQYVIQAYRRKHREAMVQGLFEQIPGVGPARQEKLRCIFPDAEALKSASLEDLKAVPGFSKKLAEKVYEFLQSF</sequence>
<protein>
    <recommendedName>
        <fullName evidence="8">UvrABC system protein C</fullName>
        <shortName evidence="8">Protein UvrC</shortName>
    </recommendedName>
    <alternativeName>
        <fullName evidence="8">Excinuclease ABC subunit C</fullName>
    </alternativeName>
</protein>
<dbReference type="InterPro" id="IPR047296">
    <property type="entry name" value="GIY-YIG_UvrC_Cho"/>
</dbReference>
<dbReference type="Pfam" id="PF14520">
    <property type="entry name" value="HHH_5"/>
    <property type="match status" value="1"/>
</dbReference>
<dbReference type="PANTHER" id="PTHR30562">
    <property type="entry name" value="UVRC/OXIDOREDUCTASE"/>
    <property type="match status" value="1"/>
</dbReference>
<comment type="subunit">
    <text evidence="8">Interacts with UvrB in an incision complex.</text>
</comment>
<dbReference type="SUPFAM" id="SSF46600">
    <property type="entry name" value="C-terminal UvrC-binding domain of UvrB"/>
    <property type="match status" value="1"/>
</dbReference>
<evidence type="ECO:0000259" key="11">
    <source>
        <dbReference type="PROSITE" id="PS50165"/>
    </source>
</evidence>
<dbReference type="GO" id="GO:0009381">
    <property type="term" value="F:excinuclease ABC activity"/>
    <property type="evidence" value="ECO:0007669"/>
    <property type="project" value="UniProtKB-UniRule"/>
</dbReference>
<dbReference type="Pfam" id="PF01541">
    <property type="entry name" value="GIY-YIG"/>
    <property type="match status" value="1"/>
</dbReference>
<dbReference type="SMART" id="SM00278">
    <property type="entry name" value="HhH1"/>
    <property type="match status" value="2"/>
</dbReference>
<dbReference type="InterPro" id="IPR003583">
    <property type="entry name" value="Hlx-hairpin-Hlx_DNA-bd_motif"/>
</dbReference>
<evidence type="ECO:0000256" key="8">
    <source>
        <dbReference type="HAMAP-Rule" id="MF_00203"/>
    </source>
</evidence>
<dbReference type="STRING" id="1427503.HE1_00993"/>
<evidence type="ECO:0000256" key="1">
    <source>
        <dbReference type="ARBA" id="ARBA00022490"/>
    </source>
</evidence>
<evidence type="ECO:0000313" key="12">
    <source>
        <dbReference type="EMBL" id="GAJ46655.1"/>
    </source>
</evidence>
<keyword evidence="3 8" id="KW-0228">DNA excision</keyword>